<dbReference type="AlphaFoldDB" id="A0A137STA4"/>
<feature type="transmembrane region" description="Helical" evidence="1">
    <location>
        <begin position="51"/>
        <end position="69"/>
    </location>
</feature>
<comment type="caution">
    <text evidence="2">The sequence shown here is derived from an EMBL/GenBank/DDBJ whole genome shotgun (WGS) entry which is preliminary data.</text>
</comment>
<feature type="transmembrane region" description="Helical" evidence="1">
    <location>
        <begin position="21"/>
        <end position="39"/>
    </location>
</feature>
<keyword evidence="1" id="KW-0472">Membrane</keyword>
<organism evidence="2 3">
    <name type="scientific">Prevotella bivia</name>
    <dbReference type="NCBI Taxonomy" id="28125"/>
    <lineage>
        <taxon>Bacteria</taxon>
        <taxon>Pseudomonadati</taxon>
        <taxon>Bacteroidota</taxon>
        <taxon>Bacteroidia</taxon>
        <taxon>Bacteroidales</taxon>
        <taxon>Prevotellaceae</taxon>
        <taxon>Prevotella</taxon>
    </lineage>
</organism>
<sequence>MLELCHGEKTKDEIQRIILNRNLYILIAMLEKLIDMYHFLKDRSKFDPSNYFVYVTEACLAITLVLVLLEPVEKTPLFWIITLAAFSLIEVFMFYHAGELGKKN</sequence>
<feature type="transmembrane region" description="Helical" evidence="1">
    <location>
        <begin position="76"/>
        <end position="97"/>
    </location>
</feature>
<evidence type="ECO:0000313" key="2">
    <source>
        <dbReference type="EMBL" id="KXO15694.1"/>
    </source>
</evidence>
<evidence type="ECO:0000313" key="3">
    <source>
        <dbReference type="Proteomes" id="UP000070093"/>
    </source>
</evidence>
<proteinExistence type="predicted"/>
<name>A0A137STA4_9BACT</name>
<dbReference type="EMBL" id="LTAG01000094">
    <property type="protein sequence ID" value="KXO15694.1"/>
    <property type="molecule type" value="Genomic_DNA"/>
</dbReference>
<reference evidence="2 3" key="1">
    <citation type="submission" date="2016-02" db="EMBL/GenBank/DDBJ databases">
        <authorList>
            <person name="Wen L."/>
            <person name="He K."/>
            <person name="Yang H."/>
        </authorList>
    </citation>
    <scope>NUCLEOTIDE SEQUENCE [LARGE SCALE GENOMIC DNA]</scope>
    <source>
        <strain evidence="2 3">GED7880</strain>
    </source>
</reference>
<dbReference type="PATRIC" id="fig|28125.4.peg.1597"/>
<accession>A0A137STA4</accession>
<protein>
    <submittedName>
        <fullName evidence="2">Uncharacterized protein</fullName>
    </submittedName>
</protein>
<keyword evidence="1" id="KW-0812">Transmembrane</keyword>
<keyword evidence="1" id="KW-1133">Transmembrane helix</keyword>
<gene>
    <name evidence="2" type="ORF">HMPREF3202_01610</name>
</gene>
<evidence type="ECO:0000256" key="1">
    <source>
        <dbReference type="SAM" id="Phobius"/>
    </source>
</evidence>
<dbReference type="Proteomes" id="UP000070093">
    <property type="component" value="Unassembled WGS sequence"/>
</dbReference>